<dbReference type="EMBL" id="LAZP02001309">
    <property type="protein sequence ID" value="PFH55021.1"/>
    <property type="molecule type" value="Genomic_DNA"/>
</dbReference>
<dbReference type="OrthoDB" id="5575144at2759"/>
<evidence type="ECO:0000313" key="2">
    <source>
        <dbReference type="EMBL" id="PFH55021.1"/>
    </source>
</evidence>
<keyword evidence="3" id="KW-1185">Reference proteome</keyword>
<reference evidence="2 3" key="2">
    <citation type="journal article" date="2017" name="Sci. Rep.">
        <title>Ant-infecting Ophiocordyceps genomes reveal a high diversity of potential behavioral manipulation genes and a possible major role for enterotoxins.</title>
        <authorList>
            <person name="de Bekker C."/>
            <person name="Ohm R.A."/>
            <person name="Evans H.C."/>
            <person name="Brachmann A."/>
            <person name="Hughes D.P."/>
        </authorList>
    </citation>
    <scope>NUCLEOTIDE SEQUENCE [LARGE SCALE GENOMIC DNA]</scope>
    <source>
        <strain evidence="2 3">SC16a</strain>
    </source>
</reference>
<feature type="region of interest" description="Disordered" evidence="1">
    <location>
        <begin position="380"/>
        <end position="454"/>
    </location>
</feature>
<feature type="region of interest" description="Disordered" evidence="1">
    <location>
        <begin position="1"/>
        <end position="25"/>
    </location>
</feature>
<feature type="compositionally biased region" description="Basic and acidic residues" evidence="1">
    <location>
        <begin position="13"/>
        <end position="24"/>
    </location>
</feature>
<feature type="compositionally biased region" description="Basic and acidic residues" evidence="1">
    <location>
        <begin position="82"/>
        <end position="93"/>
    </location>
</feature>
<dbReference type="AlphaFoldDB" id="A0A2A9P221"/>
<dbReference type="Proteomes" id="UP000037136">
    <property type="component" value="Unassembled WGS sequence"/>
</dbReference>
<feature type="compositionally biased region" description="Basic and acidic residues" evidence="1">
    <location>
        <begin position="445"/>
        <end position="454"/>
    </location>
</feature>
<evidence type="ECO:0000256" key="1">
    <source>
        <dbReference type="SAM" id="MobiDB-lite"/>
    </source>
</evidence>
<dbReference type="STRING" id="268505.A0A2A9P221"/>
<feature type="region of interest" description="Disordered" evidence="1">
    <location>
        <begin position="76"/>
        <end position="138"/>
    </location>
</feature>
<evidence type="ECO:0000313" key="3">
    <source>
        <dbReference type="Proteomes" id="UP000037136"/>
    </source>
</evidence>
<protein>
    <submittedName>
        <fullName evidence="2">Uncharacterized protein</fullName>
    </submittedName>
</protein>
<feature type="region of interest" description="Disordered" evidence="1">
    <location>
        <begin position="321"/>
        <end position="368"/>
    </location>
</feature>
<comment type="caution">
    <text evidence="2">The sequence shown here is derived from an EMBL/GenBank/DDBJ whole genome shotgun (WGS) entry which is preliminary data.</text>
</comment>
<reference evidence="2 3" key="1">
    <citation type="journal article" date="2015" name="BMC Genomics">
        <title>Gene expression during zombie ant biting behavior reflects the complexity underlying fungal parasitic behavioral manipulation.</title>
        <authorList>
            <person name="de Bekker C."/>
            <person name="Ohm R.A."/>
            <person name="Loreto R.G."/>
            <person name="Sebastian A."/>
            <person name="Albert I."/>
            <person name="Merrow M."/>
            <person name="Brachmann A."/>
            <person name="Hughes D.P."/>
        </authorList>
    </citation>
    <scope>NUCLEOTIDE SEQUENCE [LARGE SCALE GENOMIC DNA]</scope>
    <source>
        <strain evidence="2 3">SC16a</strain>
    </source>
</reference>
<organism evidence="2 3">
    <name type="scientific">Ophiocordyceps unilateralis</name>
    <name type="common">Zombie-ant fungus</name>
    <name type="synonym">Torrubia unilateralis</name>
    <dbReference type="NCBI Taxonomy" id="268505"/>
    <lineage>
        <taxon>Eukaryota</taxon>
        <taxon>Fungi</taxon>
        <taxon>Dikarya</taxon>
        <taxon>Ascomycota</taxon>
        <taxon>Pezizomycotina</taxon>
        <taxon>Sordariomycetes</taxon>
        <taxon>Hypocreomycetidae</taxon>
        <taxon>Hypocreales</taxon>
        <taxon>Ophiocordycipitaceae</taxon>
        <taxon>Ophiocordyceps</taxon>
    </lineage>
</organism>
<gene>
    <name evidence="2" type="ORF">XA68_11036</name>
</gene>
<accession>A0A2A9P221</accession>
<proteinExistence type="predicted"/>
<sequence length="454" mass="48465">MLEPLRRSLGRTRKPEAMAKEHRVQATRTLLKSAACATRPIPATQSLTTGGTTAQRPCSRCLSNGKEDACVDVQHKKRGRPRLRDDREVRYDPLRPPQHPDLSLRRPINVFPGPEDVGQRHGSYGPPLDTPTSATLPPRPFERAAGPEAGVYGPCSLPPGYPEPVAYLTMAMEFAKASPTFVEAIGALSLNGRKLNDVIAGSEVERMRAMQNRLVAEQKRREPNYLPPILGLGGPAFQGVGFTADDVARFPLTIQEQLTFVGPDGYPRPHPLRVGLGKEGSFFFVVMLLGLPPRYPHPGQSRVSSVASYAGIPGPYEAAGPGPAAFDPVRHRLSEGAPPGMRPSSLGGGQNQPGQPPRTASPGVMSPISPYSTAAAAAAAAAPPASRSRYSGGPPGEPLTSFAGSRSGQGRIQLPPIRAQSERQPSAGWQRDERSGRVDIGGLIDKPEESGKPR</sequence>
<name>A0A2A9P221_OPHUN</name>